<evidence type="ECO:0000313" key="2">
    <source>
        <dbReference type="EMBL" id="KAK1927333.1"/>
    </source>
</evidence>
<evidence type="ECO:0000256" key="1">
    <source>
        <dbReference type="SAM" id="MobiDB-lite"/>
    </source>
</evidence>
<reference evidence="2" key="1">
    <citation type="submission" date="2023-02" db="EMBL/GenBank/DDBJ databases">
        <title>Identification and recombinant expression of a fungal hydrolase from Papiliotrema laurentii that hydrolyzes apple cutin and clears colloidal polyester polyurethane.</title>
        <authorList>
            <consortium name="DOE Joint Genome Institute"/>
            <person name="Roman V.A."/>
            <person name="Bojanowski C."/>
            <person name="Crable B.R."/>
            <person name="Wagner D.N."/>
            <person name="Hung C.S."/>
            <person name="Nadeau L.J."/>
            <person name="Schratz L."/>
            <person name="Haridas S."/>
            <person name="Pangilinan J."/>
            <person name="Lipzen A."/>
            <person name="Na H."/>
            <person name="Yan M."/>
            <person name="Ng V."/>
            <person name="Grigoriev I.V."/>
            <person name="Spatafora J.W."/>
            <person name="Barlow D."/>
            <person name="Biffinger J."/>
            <person name="Kelley-Loughnane N."/>
            <person name="Varaljay V.A."/>
            <person name="Crookes-Goodson W.J."/>
        </authorList>
    </citation>
    <scope>NUCLEOTIDE SEQUENCE</scope>
    <source>
        <strain evidence="2">5307AH</strain>
    </source>
</reference>
<sequence length="454" mass="48987">MPLQRSFATPYPFAPFDNVAGFSANQLSIPAPHQAQLMSNMYNAYSTPSFSHNPAHSALHEVDNMRADSPELIDISAAPELEYVNSVSATAAAQIPMSFDPPSELGMGQAVIYQSHQTDRLHSAPLLPARFHSSLEVPTANNWNNMAVHPKATSADDTQAFSGSVGGQEQGVEASGNATSYQDVATDKAQCSLYYPNVAQEDAKIQLLTRPLEGSSLWGEPAAYPRPPEDQQLRIFSSSSSTTSTSSTLVEPVSGQLPHGLTPLTMLPAQSHPTGLPYPTAFPVYPTYPTPVTPWSGTHQQDIKLGYGQPMYQPYLLSPAIVMPRQMPHTYEPTPSPIDAVHHEVHDITLATPNAARTDRNTMVQDLGLGLANVNFHRHSSTIPGPGPDGTGSTGGFPSDNDLEEAELDEGEISDSDDEFVPTGRGRPRRKSAGQKKRKGRGLTTKPRKKSQCV</sequence>
<name>A0AAD9FW69_PAPLA</name>
<dbReference type="Proteomes" id="UP001182556">
    <property type="component" value="Unassembled WGS sequence"/>
</dbReference>
<feature type="compositionally biased region" description="Basic residues" evidence="1">
    <location>
        <begin position="426"/>
        <end position="454"/>
    </location>
</feature>
<dbReference type="AlphaFoldDB" id="A0AAD9FW69"/>
<evidence type="ECO:0000313" key="3">
    <source>
        <dbReference type="Proteomes" id="UP001182556"/>
    </source>
</evidence>
<feature type="region of interest" description="Disordered" evidence="1">
    <location>
        <begin position="154"/>
        <end position="179"/>
    </location>
</feature>
<gene>
    <name evidence="2" type="ORF">DB88DRAFT_515247</name>
</gene>
<feature type="region of interest" description="Disordered" evidence="1">
    <location>
        <begin position="378"/>
        <end position="454"/>
    </location>
</feature>
<dbReference type="EMBL" id="JAODAN010000001">
    <property type="protein sequence ID" value="KAK1927333.1"/>
    <property type="molecule type" value="Genomic_DNA"/>
</dbReference>
<organism evidence="2 3">
    <name type="scientific">Papiliotrema laurentii</name>
    <name type="common">Cryptococcus laurentii</name>
    <dbReference type="NCBI Taxonomy" id="5418"/>
    <lineage>
        <taxon>Eukaryota</taxon>
        <taxon>Fungi</taxon>
        <taxon>Dikarya</taxon>
        <taxon>Basidiomycota</taxon>
        <taxon>Agaricomycotina</taxon>
        <taxon>Tremellomycetes</taxon>
        <taxon>Tremellales</taxon>
        <taxon>Rhynchogastremaceae</taxon>
        <taxon>Papiliotrema</taxon>
    </lineage>
</organism>
<feature type="compositionally biased region" description="Acidic residues" evidence="1">
    <location>
        <begin position="401"/>
        <end position="420"/>
    </location>
</feature>
<keyword evidence="3" id="KW-1185">Reference proteome</keyword>
<accession>A0AAD9FW69</accession>
<comment type="caution">
    <text evidence="2">The sequence shown here is derived from an EMBL/GenBank/DDBJ whole genome shotgun (WGS) entry which is preliminary data.</text>
</comment>
<proteinExistence type="predicted"/>
<protein>
    <submittedName>
        <fullName evidence="2">Uncharacterized protein</fullName>
    </submittedName>
</protein>